<feature type="region of interest" description="Disordered" evidence="1">
    <location>
        <begin position="113"/>
        <end position="140"/>
    </location>
</feature>
<accession>A0A7R8Z171</accession>
<organism evidence="2 3">
    <name type="scientific">Hermetia illucens</name>
    <name type="common">Black soldier fly</name>
    <dbReference type="NCBI Taxonomy" id="343691"/>
    <lineage>
        <taxon>Eukaryota</taxon>
        <taxon>Metazoa</taxon>
        <taxon>Ecdysozoa</taxon>
        <taxon>Arthropoda</taxon>
        <taxon>Hexapoda</taxon>
        <taxon>Insecta</taxon>
        <taxon>Pterygota</taxon>
        <taxon>Neoptera</taxon>
        <taxon>Endopterygota</taxon>
        <taxon>Diptera</taxon>
        <taxon>Brachycera</taxon>
        <taxon>Stratiomyomorpha</taxon>
        <taxon>Stratiomyidae</taxon>
        <taxon>Hermetiinae</taxon>
        <taxon>Hermetia</taxon>
    </lineage>
</organism>
<dbReference type="Proteomes" id="UP000594454">
    <property type="component" value="Chromosome 6"/>
</dbReference>
<evidence type="ECO:0000256" key="1">
    <source>
        <dbReference type="SAM" id="MobiDB-lite"/>
    </source>
</evidence>
<dbReference type="AlphaFoldDB" id="A0A7R8Z171"/>
<feature type="compositionally biased region" description="Polar residues" evidence="1">
    <location>
        <begin position="118"/>
        <end position="127"/>
    </location>
</feature>
<sequence length="216" mass="24188">MADSFKNMAQTRQVSCPPDIHNSFYNHANFNNFLTTASQKSVWRSHRNDVTADGTVGGLDEVAAARRGRFRVTSSSSGPPETTLGRFRLVPQSGNYGPTSPMLQRGRFAVIPEEPQGSPAQGTSAQAETDRNRSPSPEWDFDIERLNTKQDKDPPRASVHFFLHLNRKRLQSPTITSLEKTDSPFPCWSHVNAFYTQHTAYVGMNQTLLKAACYLR</sequence>
<keyword evidence="3" id="KW-1185">Reference proteome</keyword>
<dbReference type="EMBL" id="LR899014">
    <property type="protein sequence ID" value="CAD7093214.1"/>
    <property type="molecule type" value="Genomic_DNA"/>
</dbReference>
<evidence type="ECO:0000313" key="3">
    <source>
        <dbReference type="Proteomes" id="UP000594454"/>
    </source>
</evidence>
<proteinExistence type="predicted"/>
<name>A0A7R8Z171_HERIL</name>
<dbReference type="InParanoid" id="A0A7R8Z171"/>
<dbReference type="OrthoDB" id="449052at2759"/>
<gene>
    <name evidence="2" type="ORF">HERILL_LOCUS15512</name>
</gene>
<reference evidence="2 3" key="1">
    <citation type="submission" date="2020-11" db="EMBL/GenBank/DDBJ databases">
        <authorList>
            <person name="Wallbank WR R."/>
            <person name="Pardo Diaz C."/>
            <person name="Kozak K."/>
            <person name="Martin S."/>
            <person name="Jiggins C."/>
            <person name="Moest M."/>
            <person name="Warren A I."/>
            <person name="Generalovic N T."/>
            <person name="Byers J.R.P. K."/>
            <person name="Montejo-Kovacevich G."/>
            <person name="Yen C E."/>
        </authorList>
    </citation>
    <scope>NUCLEOTIDE SEQUENCE [LARGE SCALE GENOMIC DNA]</scope>
</reference>
<feature type="region of interest" description="Disordered" evidence="1">
    <location>
        <begin position="70"/>
        <end position="95"/>
    </location>
</feature>
<evidence type="ECO:0000313" key="2">
    <source>
        <dbReference type="EMBL" id="CAD7093214.1"/>
    </source>
</evidence>
<protein>
    <submittedName>
        <fullName evidence="2">Uncharacterized protein</fullName>
    </submittedName>
</protein>